<dbReference type="OrthoDB" id="5125733at2759"/>
<protein>
    <recommendedName>
        <fullName evidence="1">Heterokaryon incompatibility domain-containing protein</fullName>
    </recommendedName>
</protein>
<dbReference type="Pfam" id="PF06985">
    <property type="entry name" value="HET"/>
    <property type="match status" value="1"/>
</dbReference>
<feature type="domain" description="Heterokaryon incompatibility" evidence="1">
    <location>
        <begin position="68"/>
        <end position="222"/>
    </location>
</feature>
<keyword evidence="3" id="KW-1185">Reference proteome</keyword>
<evidence type="ECO:0000313" key="2">
    <source>
        <dbReference type="EMBL" id="KIW95494.1"/>
    </source>
</evidence>
<dbReference type="InterPro" id="IPR010730">
    <property type="entry name" value="HET"/>
</dbReference>
<dbReference type="RefSeq" id="XP_016622163.1">
    <property type="nucleotide sequence ID" value="XM_016761825.1"/>
</dbReference>
<dbReference type="Proteomes" id="UP000053789">
    <property type="component" value="Unassembled WGS sequence"/>
</dbReference>
<dbReference type="PANTHER" id="PTHR33112:SF16">
    <property type="entry name" value="HETEROKARYON INCOMPATIBILITY DOMAIN-CONTAINING PROTEIN"/>
    <property type="match status" value="1"/>
</dbReference>
<proteinExistence type="predicted"/>
<dbReference type="PANTHER" id="PTHR33112">
    <property type="entry name" value="DOMAIN PROTEIN, PUTATIVE-RELATED"/>
    <property type="match status" value="1"/>
</dbReference>
<dbReference type="GeneID" id="27697007"/>
<organism evidence="2 3">
    <name type="scientific">Cladophialophora bantiana (strain ATCC 10958 / CBS 173.52 / CDC B-1940 / NIH 8579)</name>
    <name type="common">Xylohypha bantiana</name>
    <dbReference type="NCBI Taxonomy" id="1442370"/>
    <lineage>
        <taxon>Eukaryota</taxon>
        <taxon>Fungi</taxon>
        <taxon>Dikarya</taxon>
        <taxon>Ascomycota</taxon>
        <taxon>Pezizomycotina</taxon>
        <taxon>Eurotiomycetes</taxon>
        <taxon>Chaetothyriomycetidae</taxon>
        <taxon>Chaetothyriales</taxon>
        <taxon>Herpotrichiellaceae</taxon>
        <taxon>Cladophialophora</taxon>
    </lineage>
</organism>
<dbReference type="EMBL" id="KN846984">
    <property type="protein sequence ID" value="KIW95494.1"/>
    <property type="molecule type" value="Genomic_DNA"/>
</dbReference>
<accession>A0A0D2IFF0</accession>
<gene>
    <name evidence="2" type="ORF">Z519_04079</name>
</gene>
<reference evidence="2" key="1">
    <citation type="submission" date="2015-01" db="EMBL/GenBank/DDBJ databases">
        <title>The Genome Sequence of Cladophialophora bantiana CBS 173.52.</title>
        <authorList>
            <consortium name="The Broad Institute Genomics Platform"/>
            <person name="Cuomo C."/>
            <person name="de Hoog S."/>
            <person name="Gorbushina A."/>
            <person name="Stielow B."/>
            <person name="Teixiera M."/>
            <person name="Abouelleil A."/>
            <person name="Chapman S.B."/>
            <person name="Priest M."/>
            <person name="Young S.K."/>
            <person name="Wortman J."/>
            <person name="Nusbaum C."/>
            <person name="Birren B."/>
        </authorList>
    </citation>
    <scope>NUCLEOTIDE SEQUENCE [LARGE SCALE GENOMIC DNA]</scope>
    <source>
        <strain evidence="2">CBS 173.52</strain>
    </source>
</reference>
<evidence type="ECO:0000259" key="1">
    <source>
        <dbReference type="Pfam" id="PF06985"/>
    </source>
</evidence>
<dbReference type="AlphaFoldDB" id="A0A0D2IFF0"/>
<sequence>MEPNPRIGSPEDFQIAREWLGRCLNQHAQCSDLHADHPPLPTRVLDVDLDDRGPVIKLIMGEGRKGRYVTLSHVWGRARMLTTTIATTNDRMNGIPMESLPPTFKDVVTVARELSVRFVWIDSLCIVQDSALDWEVESRRMGEYYANSLLTLAAISAFSSSGGLFSRRNPLELSPCPVAIKLPWSSSYTFGFSRPSRVEDPSKRTDGFQRPPLWQRAWVLQERLLSPRLLMFSKTQMSWRCRSKEAFEQTPEGSSMWIGRSNEDRVVKPILDRLQKQDSGATEQVGSTTHHDISDTDMKEIYDAWYDLIMLYGKCNLSYASDVFPAISGIASSISRASGDRYVAGLWKSDLHRGLMWTAPDSTSSRADLREYRAPSWSWASLPATCTFFVRELIQDKPDTSCMDIEDVVVHVKGANPFGEISSARLRIKAFLKPAWPYFREGDIDPLLEEIRARSRSGDSLFDLNTRNPVGRYTPDNIDRRHITQIWCSPIMTEVHPESRMQEPQIGAQCVALYPLDKEGMIYMRVGFAWVRDFEWFSDCVKTSYYVV</sequence>
<evidence type="ECO:0000313" key="3">
    <source>
        <dbReference type="Proteomes" id="UP000053789"/>
    </source>
</evidence>
<dbReference type="VEuPathDB" id="FungiDB:Z519_04079"/>
<dbReference type="HOGENOM" id="CLU_002639_3_1_1"/>
<name>A0A0D2IFF0_CLAB1</name>